<dbReference type="GO" id="GO:0000976">
    <property type="term" value="F:transcription cis-regulatory region binding"/>
    <property type="evidence" value="ECO:0007669"/>
    <property type="project" value="TreeGrafter"/>
</dbReference>
<evidence type="ECO:0000256" key="5">
    <source>
        <dbReference type="ARBA" id="ARBA00023015"/>
    </source>
</evidence>
<dbReference type="GO" id="GO:0005829">
    <property type="term" value="C:cytosol"/>
    <property type="evidence" value="ECO:0007669"/>
    <property type="project" value="TreeGrafter"/>
</dbReference>
<evidence type="ECO:0000256" key="6">
    <source>
        <dbReference type="ARBA" id="ARBA00023125"/>
    </source>
</evidence>
<evidence type="ECO:0000313" key="12">
    <source>
        <dbReference type="EMBL" id="OOV06005.1"/>
    </source>
</evidence>
<evidence type="ECO:0000313" key="13">
    <source>
        <dbReference type="Proteomes" id="UP000190750"/>
    </source>
</evidence>
<dbReference type="FunFam" id="1.10.10.10:FF:000099">
    <property type="entry name" value="Two-component system response regulator TorR"/>
    <property type="match status" value="1"/>
</dbReference>
<keyword evidence="7" id="KW-0804">Transcription</keyword>
<reference evidence="12 13" key="1">
    <citation type="submission" date="2017-01" db="EMBL/GenBank/DDBJ databases">
        <title>Genome sequencing of Rhodoferax fermentans JCM 7819.</title>
        <authorList>
            <person name="Kim Y.J."/>
            <person name="Farh M.E.-A."/>
            <person name="Yang D.-C."/>
        </authorList>
    </citation>
    <scope>NUCLEOTIDE SEQUENCE [LARGE SCALE GENOMIC DNA]</scope>
    <source>
        <strain evidence="12 13">JCM 7819</strain>
    </source>
</reference>
<dbReference type="Pfam" id="PF00486">
    <property type="entry name" value="Trans_reg_C"/>
    <property type="match status" value="1"/>
</dbReference>
<dbReference type="Pfam" id="PF00072">
    <property type="entry name" value="Response_reg"/>
    <property type="match status" value="1"/>
</dbReference>
<comment type="caution">
    <text evidence="12">The sequence shown here is derived from an EMBL/GenBank/DDBJ whole genome shotgun (WGS) entry which is preliminary data.</text>
</comment>
<accession>A0A1T1APR8</accession>
<dbReference type="GO" id="GO:0006355">
    <property type="term" value="P:regulation of DNA-templated transcription"/>
    <property type="evidence" value="ECO:0007669"/>
    <property type="project" value="InterPro"/>
</dbReference>
<keyword evidence="6 9" id="KW-0238">DNA-binding</keyword>
<keyword evidence="5" id="KW-0805">Transcription regulation</keyword>
<evidence type="ECO:0000256" key="9">
    <source>
        <dbReference type="PROSITE-ProRule" id="PRU01091"/>
    </source>
</evidence>
<feature type="DNA-binding region" description="OmpR/PhoB-type" evidence="9">
    <location>
        <begin position="135"/>
        <end position="235"/>
    </location>
</feature>
<dbReference type="STRING" id="28066.RF819_04085"/>
<protein>
    <submittedName>
        <fullName evidence="12">DNA-binding response regulator</fullName>
    </submittedName>
</protein>
<evidence type="ECO:0000256" key="7">
    <source>
        <dbReference type="ARBA" id="ARBA00023163"/>
    </source>
</evidence>
<dbReference type="InterPro" id="IPR011006">
    <property type="entry name" value="CheY-like_superfamily"/>
</dbReference>
<sequence>MKPQPQLLIVDDDAEITSLLADYLARFNFKAHTAGDGVQMWAELARHPIDLVVLDVMLPGVDGLQLSREIRQRSTIPVILLTARRGIYDRIMGLENGADDYVSKPFEPRELVARIHTVLRRAKPTLDSAAALLYSDVVHFDGWVLHRSERSLTSPSGLTVALSNAEFRLLSTFLQTPRRLFSRDQLVEQARGRTMDVFERSIDLLVSRLRQKLAQDPQAPSMIKTVRGAGYMFNAQSVQGRSAWHN</sequence>
<evidence type="ECO:0000256" key="4">
    <source>
        <dbReference type="ARBA" id="ARBA00023012"/>
    </source>
</evidence>
<dbReference type="PROSITE" id="PS50110">
    <property type="entry name" value="RESPONSE_REGULATORY"/>
    <property type="match status" value="1"/>
</dbReference>
<dbReference type="GO" id="GO:0000156">
    <property type="term" value="F:phosphorelay response regulator activity"/>
    <property type="evidence" value="ECO:0007669"/>
    <property type="project" value="TreeGrafter"/>
</dbReference>
<dbReference type="InterPro" id="IPR039420">
    <property type="entry name" value="WalR-like"/>
</dbReference>
<evidence type="ECO:0000256" key="1">
    <source>
        <dbReference type="ARBA" id="ARBA00004496"/>
    </source>
</evidence>
<dbReference type="RefSeq" id="WP_078363784.1">
    <property type="nucleotide sequence ID" value="NZ_MTJN01000002.1"/>
</dbReference>
<proteinExistence type="predicted"/>
<keyword evidence="3 8" id="KW-0597">Phosphoprotein</keyword>
<dbReference type="SUPFAM" id="SSF46894">
    <property type="entry name" value="C-terminal effector domain of the bipartite response regulators"/>
    <property type="match status" value="1"/>
</dbReference>
<dbReference type="SUPFAM" id="SSF52172">
    <property type="entry name" value="CheY-like"/>
    <property type="match status" value="1"/>
</dbReference>
<evidence type="ECO:0000259" key="10">
    <source>
        <dbReference type="PROSITE" id="PS50110"/>
    </source>
</evidence>
<dbReference type="Proteomes" id="UP000190750">
    <property type="component" value="Unassembled WGS sequence"/>
</dbReference>
<dbReference type="CDD" id="cd00383">
    <property type="entry name" value="trans_reg_C"/>
    <property type="match status" value="1"/>
</dbReference>
<dbReference type="InterPro" id="IPR001867">
    <property type="entry name" value="OmpR/PhoB-type_DNA-bd"/>
</dbReference>
<dbReference type="OrthoDB" id="165980at2"/>
<gene>
    <name evidence="12" type="ORF">RF819_04085</name>
</gene>
<evidence type="ECO:0000256" key="8">
    <source>
        <dbReference type="PROSITE-ProRule" id="PRU00169"/>
    </source>
</evidence>
<evidence type="ECO:0000256" key="2">
    <source>
        <dbReference type="ARBA" id="ARBA00022490"/>
    </source>
</evidence>
<dbReference type="InterPro" id="IPR036388">
    <property type="entry name" value="WH-like_DNA-bd_sf"/>
</dbReference>
<evidence type="ECO:0000259" key="11">
    <source>
        <dbReference type="PROSITE" id="PS51755"/>
    </source>
</evidence>
<dbReference type="SMART" id="SM00862">
    <property type="entry name" value="Trans_reg_C"/>
    <property type="match status" value="1"/>
</dbReference>
<dbReference type="SMART" id="SM00448">
    <property type="entry name" value="REC"/>
    <property type="match status" value="1"/>
</dbReference>
<dbReference type="Gene3D" id="1.10.10.10">
    <property type="entry name" value="Winged helix-like DNA-binding domain superfamily/Winged helix DNA-binding domain"/>
    <property type="match status" value="1"/>
</dbReference>
<dbReference type="GO" id="GO:0032993">
    <property type="term" value="C:protein-DNA complex"/>
    <property type="evidence" value="ECO:0007669"/>
    <property type="project" value="TreeGrafter"/>
</dbReference>
<feature type="domain" description="OmpR/PhoB-type" evidence="11">
    <location>
        <begin position="135"/>
        <end position="235"/>
    </location>
</feature>
<feature type="domain" description="Response regulatory" evidence="10">
    <location>
        <begin position="6"/>
        <end position="119"/>
    </location>
</feature>
<dbReference type="InterPro" id="IPR001789">
    <property type="entry name" value="Sig_transdc_resp-reg_receiver"/>
</dbReference>
<keyword evidence="2" id="KW-0963">Cytoplasm</keyword>
<feature type="modified residue" description="4-aspartylphosphate" evidence="8">
    <location>
        <position position="55"/>
    </location>
</feature>
<dbReference type="Gene3D" id="6.10.250.690">
    <property type="match status" value="1"/>
</dbReference>
<comment type="subcellular location">
    <subcellularLocation>
        <location evidence="1">Cytoplasm</location>
    </subcellularLocation>
</comment>
<dbReference type="InterPro" id="IPR016032">
    <property type="entry name" value="Sig_transdc_resp-reg_C-effctor"/>
</dbReference>
<dbReference type="PROSITE" id="PS51755">
    <property type="entry name" value="OMPR_PHOB"/>
    <property type="match status" value="1"/>
</dbReference>
<dbReference type="PANTHER" id="PTHR48111">
    <property type="entry name" value="REGULATOR OF RPOS"/>
    <property type="match status" value="1"/>
</dbReference>
<keyword evidence="13" id="KW-1185">Reference proteome</keyword>
<name>A0A1T1APR8_RHOFE</name>
<dbReference type="EMBL" id="MTJN01000002">
    <property type="protein sequence ID" value="OOV06005.1"/>
    <property type="molecule type" value="Genomic_DNA"/>
</dbReference>
<dbReference type="Gene3D" id="3.40.50.2300">
    <property type="match status" value="1"/>
</dbReference>
<organism evidence="12 13">
    <name type="scientific">Rhodoferax fermentans</name>
    <dbReference type="NCBI Taxonomy" id="28066"/>
    <lineage>
        <taxon>Bacteria</taxon>
        <taxon>Pseudomonadati</taxon>
        <taxon>Pseudomonadota</taxon>
        <taxon>Betaproteobacteria</taxon>
        <taxon>Burkholderiales</taxon>
        <taxon>Comamonadaceae</taxon>
        <taxon>Rhodoferax</taxon>
    </lineage>
</organism>
<keyword evidence="4" id="KW-0902">Two-component regulatory system</keyword>
<dbReference type="FunFam" id="3.40.50.2300:FF:000001">
    <property type="entry name" value="DNA-binding response regulator PhoB"/>
    <property type="match status" value="1"/>
</dbReference>
<dbReference type="PANTHER" id="PTHR48111:SF4">
    <property type="entry name" value="DNA-BINDING DUAL TRANSCRIPTIONAL REGULATOR OMPR"/>
    <property type="match status" value="1"/>
</dbReference>
<evidence type="ECO:0000256" key="3">
    <source>
        <dbReference type="ARBA" id="ARBA00022553"/>
    </source>
</evidence>
<dbReference type="AlphaFoldDB" id="A0A1T1APR8"/>